<dbReference type="EMBL" id="PIPL01000001">
    <property type="protein sequence ID" value="RUO26312.1"/>
    <property type="molecule type" value="Genomic_DNA"/>
</dbReference>
<dbReference type="InterPro" id="IPR051081">
    <property type="entry name" value="HTH_MetalResp_TranReg"/>
</dbReference>
<reference evidence="6 7" key="1">
    <citation type="journal article" date="2011" name="Front. Microbiol.">
        <title>Genomic signatures of strain selection and enhancement in Bacillus atrophaeus var. globigii, a historical biowarfare simulant.</title>
        <authorList>
            <person name="Gibbons H.S."/>
            <person name="Broomall S.M."/>
            <person name="McNew L.A."/>
            <person name="Daligault H."/>
            <person name="Chapman C."/>
            <person name="Bruce D."/>
            <person name="Karavis M."/>
            <person name="Krepps M."/>
            <person name="McGregor P.A."/>
            <person name="Hong C."/>
            <person name="Park K.H."/>
            <person name="Akmal A."/>
            <person name="Feldman A."/>
            <person name="Lin J.S."/>
            <person name="Chang W.E."/>
            <person name="Higgs B.W."/>
            <person name="Demirev P."/>
            <person name="Lindquist J."/>
            <person name="Liem A."/>
            <person name="Fochler E."/>
            <person name="Read T.D."/>
            <person name="Tapia R."/>
            <person name="Johnson S."/>
            <person name="Bishop-Lilly K.A."/>
            <person name="Detter C."/>
            <person name="Han C."/>
            <person name="Sozhamannan S."/>
            <person name="Rosenzweig C.N."/>
            <person name="Skowronski E.W."/>
        </authorList>
    </citation>
    <scope>NUCLEOTIDE SEQUENCE [LARGE SCALE GENOMIC DNA]</scope>
    <source>
        <strain evidence="6 7">MLST1</strain>
    </source>
</reference>
<dbReference type="PANTHER" id="PTHR33154:SF18">
    <property type="entry name" value="ARSENICAL RESISTANCE OPERON REPRESSOR"/>
    <property type="match status" value="1"/>
</dbReference>
<dbReference type="GO" id="GO:0003677">
    <property type="term" value="F:DNA binding"/>
    <property type="evidence" value="ECO:0007669"/>
    <property type="project" value="UniProtKB-KW"/>
</dbReference>
<dbReference type="PROSITE" id="PS50987">
    <property type="entry name" value="HTH_ARSR_2"/>
    <property type="match status" value="1"/>
</dbReference>
<sequence length="111" mass="12877">MQTAHTLKILGDETRLQIMLLLAAEEELCVCELVAALDQLQPKISRHIRLLKDAGLICDRRQGQWMFYRWSSDLPVWVSELLHNLRQHDLQLLQQGRANLAAMNSRPERCC</sequence>
<dbReference type="OrthoDB" id="9793058at2"/>
<dbReference type="NCBIfam" id="NF007528">
    <property type="entry name" value="PRK10141.1"/>
    <property type="match status" value="1"/>
</dbReference>
<gene>
    <name evidence="6" type="ORF">CWE09_06245</name>
</gene>
<dbReference type="GO" id="GO:0003700">
    <property type="term" value="F:DNA-binding transcription factor activity"/>
    <property type="evidence" value="ECO:0007669"/>
    <property type="project" value="InterPro"/>
</dbReference>
<keyword evidence="7" id="KW-1185">Reference proteome</keyword>
<protein>
    <submittedName>
        <fullName evidence="6">Transcriptional regulator</fullName>
    </submittedName>
</protein>
<dbReference type="FunFam" id="1.10.10.10:FF:000279">
    <property type="entry name" value="Transcriptional regulator, ArsR family"/>
    <property type="match status" value="1"/>
</dbReference>
<dbReference type="GO" id="GO:0046685">
    <property type="term" value="P:response to arsenic-containing substance"/>
    <property type="evidence" value="ECO:0007669"/>
    <property type="project" value="UniProtKB-KW"/>
</dbReference>
<name>A0A432W8C7_9GAMM</name>
<keyword evidence="2" id="KW-0805">Transcription regulation</keyword>
<evidence type="ECO:0000256" key="4">
    <source>
        <dbReference type="ARBA" id="ARBA00023163"/>
    </source>
</evidence>
<evidence type="ECO:0000259" key="5">
    <source>
        <dbReference type="PROSITE" id="PS50987"/>
    </source>
</evidence>
<keyword evidence="3" id="KW-0238">DNA-binding</keyword>
<proteinExistence type="predicted"/>
<feature type="domain" description="HTH arsR-type" evidence="5">
    <location>
        <begin position="1"/>
        <end position="93"/>
    </location>
</feature>
<evidence type="ECO:0000256" key="2">
    <source>
        <dbReference type="ARBA" id="ARBA00023015"/>
    </source>
</evidence>
<dbReference type="InterPro" id="IPR001845">
    <property type="entry name" value="HTH_ArsR_DNA-bd_dom"/>
</dbReference>
<dbReference type="InterPro" id="IPR036388">
    <property type="entry name" value="WH-like_DNA-bd_sf"/>
</dbReference>
<comment type="caution">
    <text evidence="6">The sequence shown here is derived from an EMBL/GenBank/DDBJ whole genome shotgun (WGS) entry which is preliminary data.</text>
</comment>
<keyword evidence="4" id="KW-0804">Transcription</keyword>
<dbReference type="InterPro" id="IPR011991">
    <property type="entry name" value="ArsR-like_HTH"/>
</dbReference>
<evidence type="ECO:0000256" key="3">
    <source>
        <dbReference type="ARBA" id="ARBA00023125"/>
    </source>
</evidence>
<evidence type="ECO:0000313" key="7">
    <source>
        <dbReference type="Proteomes" id="UP000288293"/>
    </source>
</evidence>
<dbReference type="InterPro" id="IPR036390">
    <property type="entry name" value="WH_DNA-bd_sf"/>
</dbReference>
<dbReference type="PANTHER" id="PTHR33154">
    <property type="entry name" value="TRANSCRIPTIONAL REGULATOR, ARSR FAMILY"/>
    <property type="match status" value="1"/>
</dbReference>
<dbReference type="NCBIfam" id="NF033788">
    <property type="entry name" value="HTH_metalloreg"/>
    <property type="match status" value="1"/>
</dbReference>
<dbReference type="SUPFAM" id="SSF46785">
    <property type="entry name" value="Winged helix' DNA-binding domain"/>
    <property type="match status" value="1"/>
</dbReference>
<accession>A0A432W8C7</accession>
<dbReference type="PRINTS" id="PR00778">
    <property type="entry name" value="HTHARSR"/>
</dbReference>
<dbReference type="SMART" id="SM00418">
    <property type="entry name" value="HTH_ARSR"/>
    <property type="match status" value="1"/>
</dbReference>
<dbReference type="AlphaFoldDB" id="A0A432W8C7"/>
<dbReference type="CDD" id="cd00090">
    <property type="entry name" value="HTH_ARSR"/>
    <property type="match status" value="1"/>
</dbReference>
<dbReference type="Pfam" id="PF01022">
    <property type="entry name" value="HTH_5"/>
    <property type="match status" value="1"/>
</dbReference>
<keyword evidence="1" id="KW-0059">Arsenical resistance</keyword>
<dbReference type="Proteomes" id="UP000288293">
    <property type="component" value="Unassembled WGS sequence"/>
</dbReference>
<dbReference type="RefSeq" id="WP_126803124.1">
    <property type="nucleotide sequence ID" value="NZ_PIPL01000001.1"/>
</dbReference>
<evidence type="ECO:0000313" key="6">
    <source>
        <dbReference type="EMBL" id="RUO26312.1"/>
    </source>
</evidence>
<organism evidence="6 7">
    <name type="scientific">Aliidiomarina minuta</name>
    <dbReference type="NCBI Taxonomy" id="880057"/>
    <lineage>
        <taxon>Bacteria</taxon>
        <taxon>Pseudomonadati</taxon>
        <taxon>Pseudomonadota</taxon>
        <taxon>Gammaproteobacteria</taxon>
        <taxon>Alteromonadales</taxon>
        <taxon>Idiomarinaceae</taxon>
        <taxon>Aliidiomarina</taxon>
    </lineage>
</organism>
<dbReference type="Gene3D" id="1.10.10.10">
    <property type="entry name" value="Winged helix-like DNA-binding domain superfamily/Winged helix DNA-binding domain"/>
    <property type="match status" value="1"/>
</dbReference>
<evidence type="ECO:0000256" key="1">
    <source>
        <dbReference type="ARBA" id="ARBA00022849"/>
    </source>
</evidence>